<comment type="caution">
    <text evidence="1">The sequence shown here is derived from an EMBL/GenBank/DDBJ whole genome shotgun (WGS) entry which is preliminary data.</text>
</comment>
<evidence type="ECO:0000313" key="1">
    <source>
        <dbReference type="EMBL" id="KUL64773.1"/>
    </source>
</evidence>
<reference evidence="2" key="1">
    <citation type="submission" date="2015-10" db="EMBL/GenBank/DDBJ databases">
        <authorList>
            <person name="Ju K.-S."/>
            <person name="Doroghazi J.R."/>
            <person name="Metcalf W.W."/>
        </authorList>
    </citation>
    <scope>NUCLEOTIDE SEQUENCE [LARGE SCALE GENOMIC DNA]</scope>
    <source>
        <strain evidence="2">NRRL F-8817</strain>
    </source>
</reference>
<dbReference type="OrthoDB" id="4329384at2"/>
<dbReference type="AlphaFoldDB" id="A0A0X3X6M3"/>
<dbReference type="Proteomes" id="UP000053413">
    <property type="component" value="Unassembled WGS sequence"/>
</dbReference>
<evidence type="ECO:0000313" key="2">
    <source>
        <dbReference type="Proteomes" id="UP000053413"/>
    </source>
</evidence>
<name>A0A0X3X6M3_STRVO</name>
<dbReference type="RefSeq" id="WP_059143158.1">
    <property type="nucleotide sequence ID" value="NZ_LLZJ01000084.1"/>
</dbReference>
<accession>A0A0X3X6M3</accession>
<sequence>MTRLRIQLTTWPRRALILTDTPRPDCPDCDGYGGTEHDYGDYATGEYAGTDYEPCTCWNETRRWTLLPLPRRPRWLRRHHPDIDPWAEPPF</sequence>
<dbReference type="EMBL" id="LLZJ01000084">
    <property type="protein sequence ID" value="KUL64773.1"/>
    <property type="molecule type" value="Genomic_DNA"/>
</dbReference>
<protein>
    <submittedName>
        <fullName evidence="1">Uncharacterized protein</fullName>
    </submittedName>
</protein>
<proteinExistence type="predicted"/>
<organism evidence="1 2">
    <name type="scientific">Streptomyces violaceusniger</name>
    <dbReference type="NCBI Taxonomy" id="68280"/>
    <lineage>
        <taxon>Bacteria</taxon>
        <taxon>Bacillati</taxon>
        <taxon>Actinomycetota</taxon>
        <taxon>Actinomycetes</taxon>
        <taxon>Kitasatosporales</taxon>
        <taxon>Streptomycetaceae</taxon>
        <taxon>Streptomyces</taxon>
        <taxon>Streptomyces violaceusniger group</taxon>
    </lineage>
</organism>
<gene>
    <name evidence="1" type="ORF">ADL28_08800</name>
</gene>